<evidence type="ECO:0000256" key="2">
    <source>
        <dbReference type="SAM" id="MobiDB-lite"/>
    </source>
</evidence>
<evidence type="ECO:0000313" key="3">
    <source>
        <dbReference type="EMBL" id="KIW00573.1"/>
    </source>
</evidence>
<dbReference type="AlphaFoldDB" id="A0A0D2A1K5"/>
<proteinExistence type="predicted"/>
<feature type="compositionally biased region" description="Polar residues" evidence="2">
    <location>
        <begin position="91"/>
        <end position="109"/>
    </location>
</feature>
<feature type="coiled-coil region" evidence="1">
    <location>
        <begin position="22"/>
        <end position="77"/>
    </location>
</feature>
<name>A0A0D2A1K5_9PEZI</name>
<evidence type="ECO:0000256" key="1">
    <source>
        <dbReference type="SAM" id="Coils"/>
    </source>
</evidence>
<organism evidence="3 4">
    <name type="scientific">Verruconis gallopava</name>
    <dbReference type="NCBI Taxonomy" id="253628"/>
    <lineage>
        <taxon>Eukaryota</taxon>
        <taxon>Fungi</taxon>
        <taxon>Dikarya</taxon>
        <taxon>Ascomycota</taxon>
        <taxon>Pezizomycotina</taxon>
        <taxon>Dothideomycetes</taxon>
        <taxon>Pleosporomycetidae</taxon>
        <taxon>Venturiales</taxon>
        <taxon>Sympoventuriaceae</taxon>
        <taxon>Verruconis</taxon>
    </lineage>
</organism>
<dbReference type="Gene3D" id="1.20.5.170">
    <property type="match status" value="1"/>
</dbReference>
<evidence type="ECO:0000313" key="4">
    <source>
        <dbReference type="Proteomes" id="UP000053259"/>
    </source>
</evidence>
<dbReference type="STRING" id="253628.A0A0D2A1K5"/>
<dbReference type="GeneID" id="27315900"/>
<gene>
    <name evidence="3" type="ORF">PV09_07927</name>
</gene>
<dbReference type="PANTHER" id="PTHR37012:SF2">
    <property type="entry name" value="BZIP DOMAIN-CONTAINING PROTEIN-RELATED"/>
    <property type="match status" value="1"/>
</dbReference>
<keyword evidence="1" id="KW-0175">Coiled coil</keyword>
<dbReference type="CDD" id="cd14688">
    <property type="entry name" value="bZIP_YAP"/>
    <property type="match status" value="1"/>
</dbReference>
<dbReference type="Proteomes" id="UP000053259">
    <property type="component" value="Unassembled WGS sequence"/>
</dbReference>
<dbReference type="PANTHER" id="PTHR37012">
    <property type="entry name" value="B-ZIP TRANSCRIPTION FACTOR (EUROFUNG)-RELATED"/>
    <property type="match status" value="1"/>
</dbReference>
<accession>A0A0D2A1K5</accession>
<feature type="region of interest" description="Disordered" evidence="2">
    <location>
        <begin position="81"/>
        <end position="109"/>
    </location>
</feature>
<dbReference type="VEuPathDB" id="FungiDB:PV09_07927"/>
<dbReference type="HOGENOM" id="CLU_020925_1_1_1"/>
<evidence type="ECO:0008006" key="5">
    <source>
        <dbReference type="Google" id="ProtNLM"/>
    </source>
</evidence>
<reference evidence="3 4" key="1">
    <citation type="submission" date="2015-01" db="EMBL/GenBank/DDBJ databases">
        <title>The Genome Sequence of Ochroconis gallopava CBS43764.</title>
        <authorList>
            <consortium name="The Broad Institute Genomics Platform"/>
            <person name="Cuomo C."/>
            <person name="de Hoog S."/>
            <person name="Gorbushina A."/>
            <person name="Stielow B."/>
            <person name="Teixiera M."/>
            <person name="Abouelleil A."/>
            <person name="Chapman S.B."/>
            <person name="Priest M."/>
            <person name="Young S.K."/>
            <person name="Wortman J."/>
            <person name="Nusbaum C."/>
            <person name="Birren B."/>
        </authorList>
    </citation>
    <scope>NUCLEOTIDE SEQUENCE [LARGE SCALE GENOMIC DNA]</scope>
    <source>
        <strain evidence="3 4">CBS 43764</strain>
    </source>
</reference>
<dbReference type="Pfam" id="PF11905">
    <property type="entry name" value="DUF3425"/>
    <property type="match status" value="1"/>
</dbReference>
<dbReference type="InParanoid" id="A0A0D2A1K5"/>
<sequence>MLDRTVAALDPVQLYRKRAFDRENQRQSRLRKKGKLEDLEAEVKDLKERLRVAEETAEQLRKQNASLQEAVRCALSTLQNAVHEGDPEPSPETTSLASNNAVQDGTPMVSNQDLYSITPVTTLPDAEGQSQHSSPTSIYPFQVDLENVEVAQQMEGFSFSLPLDSWFEMPNALHEEATDPGYAPANAFSLTLLDCTNPVLGSVPDESIQLVDKDPAVETQSLPTWRRLPIHTPPDSKIEAVMLGLTKSCGQHVQNSSHIEELSEPTFPSVASLLNPETKNAKKPVSSAIGNHGKMTMKCPRLAERVALMYLMCNYVRWLVLPSKQTYESMPQFLRPTEAQLSIPHPIWIDLVPWPGARDVLINEMDWSQFELFRSVTGATHSVNWWYREEDIFLSVAGNELRLSPLFEKHIRDIKNYSWSSNVTEVFPFLEPFVTKERSTW</sequence>
<protein>
    <recommendedName>
        <fullName evidence="5">BZIP domain-containing protein</fullName>
    </recommendedName>
</protein>
<dbReference type="RefSeq" id="XP_016210442.1">
    <property type="nucleotide sequence ID" value="XM_016361760.1"/>
</dbReference>
<dbReference type="InterPro" id="IPR021833">
    <property type="entry name" value="DUF3425"/>
</dbReference>
<keyword evidence="4" id="KW-1185">Reference proteome</keyword>
<dbReference type="EMBL" id="KN847562">
    <property type="protein sequence ID" value="KIW00573.1"/>
    <property type="molecule type" value="Genomic_DNA"/>
</dbReference>
<dbReference type="OrthoDB" id="2985014at2759"/>